<dbReference type="GO" id="GO:0046872">
    <property type="term" value="F:metal ion binding"/>
    <property type="evidence" value="ECO:0007669"/>
    <property type="project" value="UniProtKB-KW"/>
</dbReference>
<gene>
    <name evidence="12" type="ORF">CCAX7_13520</name>
</gene>
<evidence type="ECO:0000256" key="5">
    <source>
        <dbReference type="ARBA" id="ARBA00022801"/>
    </source>
</evidence>
<reference evidence="12 13" key="1">
    <citation type="journal article" date="2019" name="Int. J. Syst. Evol. Microbiol.">
        <title>Capsulimonas corticalis gen. nov., sp. nov., an aerobic capsulated bacterium, of a novel bacterial order, Capsulimonadales ord. nov., of the class Armatimonadia of the phylum Armatimonadetes.</title>
        <authorList>
            <person name="Li J."/>
            <person name="Kudo C."/>
            <person name="Tonouchi A."/>
        </authorList>
    </citation>
    <scope>NUCLEOTIDE SEQUENCE [LARGE SCALE GENOMIC DNA]</scope>
    <source>
        <strain evidence="12 13">AX-7</strain>
    </source>
</reference>
<dbReference type="KEGG" id="ccot:CCAX7_13520"/>
<dbReference type="GO" id="GO:0009341">
    <property type="term" value="C:beta-galactosidase complex"/>
    <property type="evidence" value="ECO:0007669"/>
    <property type="project" value="InterPro"/>
</dbReference>
<dbReference type="GO" id="GO:0006012">
    <property type="term" value="P:galactose metabolic process"/>
    <property type="evidence" value="ECO:0007669"/>
    <property type="project" value="InterPro"/>
</dbReference>
<sequence>MKNWTHGFLLGSSYYPEQWDASMWEAEFVKMRELGHNAVRMGEFAWAFFEPSAGVFEFDWMERAIELAARYGVQTILCTPTASVPPWLFQDHPEVLGGNEKGAFRYGARKGYCTNSPRMLEAADRIVDAMGQRFGDNPHIVGWQLDNEPGFPFVCYDPRCLSAFRIWLRERYQTLGSLNDAWGAAFWSHRYTDWDQIDFPFNVGDGAWNPGQKLDYRRFFSDSFIRYLGRQGERLRPYIGDRFVCTNWPDTSWSVDLYQAAGILDVTAWDNYSRPPGLVEWQDQLHGGMHHDIARCAGPNGRFLVAEQSAQTPAHADSKGIHLQTWTDVAHGALGAIFFEWRPPLGGAEQGYISVLQLDGSFGPAYDQHKRLGAELARLGGELADAVTDADIAMLFDYENQWAQGFRVGPDGYDAEFVRWYKGLKSLGRSIDIVKPGSDLSRYRLVAAPGLRIVSEETASLLKQYVQDGGTLLLNVQSGAYDPTGKLRPLMPPGIFADIAGLVTPASVAKRSMTGNLLQGPTDQGIGVKFGVRFADGASFSPETVMEGVELRGAESIAFFTGARMEGRPAITVNRVGSGSVFYVATDSRDGGFYDALARECGGRLGIEPLCAAPPGVEAVSRRTSDWRYLFLLNHTDHRQEVSLPSPAVELLSERRVEGALVMESFDVAVLKWKA</sequence>
<dbReference type="OrthoDB" id="9800974at2"/>
<dbReference type="EMBL" id="AP025739">
    <property type="protein sequence ID" value="BDI29301.1"/>
    <property type="molecule type" value="Genomic_DNA"/>
</dbReference>
<comment type="similarity">
    <text evidence="2 8">Belongs to the glycosyl hydrolase 42 family.</text>
</comment>
<dbReference type="AlphaFoldDB" id="A0A402D4K3"/>
<evidence type="ECO:0000256" key="7">
    <source>
        <dbReference type="ARBA" id="ARBA00023295"/>
    </source>
</evidence>
<evidence type="ECO:0000256" key="6">
    <source>
        <dbReference type="ARBA" id="ARBA00022833"/>
    </source>
</evidence>
<dbReference type="Gene3D" id="3.20.20.80">
    <property type="entry name" value="Glycosidases"/>
    <property type="match status" value="1"/>
</dbReference>
<dbReference type="RefSeq" id="WP_119324426.1">
    <property type="nucleotide sequence ID" value="NZ_AP025739.1"/>
</dbReference>
<dbReference type="Pfam" id="PF02449">
    <property type="entry name" value="Glyco_hydro_42"/>
    <property type="match status" value="1"/>
</dbReference>
<protein>
    <recommendedName>
        <fullName evidence="3 8">Beta-galactosidase</fullName>
        <shortName evidence="8">Beta-gal</shortName>
        <ecNumber evidence="3 8">3.2.1.23</ecNumber>
    </recommendedName>
</protein>
<dbReference type="InterPro" id="IPR013780">
    <property type="entry name" value="Glyco_hydro_b"/>
</dbReference>
<feature type="domain" description="Beta-galactosidase C-terminal" evidence="11">
    <location>
        <begin position="616"/>
        <end position="672"/>
    </location>
</feature>
<dbReference type="PIRSF" id="PIRSF001084">
    <property type="entry name" value="B-galactosidase"/>
    <property type="match status" value="1"/>
</dbReference>
<evidence type="ECO:0000313" key="12">
    <source>
        <dbReference type="EMBL" id="BDI29301.1"/>
    </source>
</evidence>
<evidence type="ECO:0000259" key="9">
    <source>
        <dbReference type="Pfam" id="PF02449"/>
    </source>
</evidence>
<keyword evidence="4" id="KW-0479">Metal-binding</keyword>
<dbReference type="SUPFAM" id="SSF51445">
    <property type="entry name" value="(Trans)glycosidases"/>
    <property type="match status" value="1"/>
</dbReference>
<evidence type="ECO:0000256" key="2">
    <source>
        <dbReference type="ARBA" id="ARBA00005940"/>
    </source>
</evidence>
<dbReference type="Pfam" id="PF08533">
    <property type="entry name" value="Glyco_hydro_42C"/>
    <property type="match status" value="1"/>
</dbReference>
<evidence type="ECO:0000256" key="4">
    <source>
        <dbReference type="ARBA" id="ARBA00022723"/>
    </source>
</evidence>
<dbReference type="InterPro" id="IPR013738">
    <property type="entry name" value="Beta_galactosidase_Trimer"/>
</dbReference>
<dbReference type="InterPro" id="IPR003476">
    <property type="entry name" value="Glyco_hydro_42"/>
</dbReference>
<dbReference type="GO" id="GO:0004565">
    <property type="term" value="F:beta-galactosidase activity"/>
    <property type="evidence" value="ECO:0007669"/>
    <property type="project" value="UniProtKB-EC"/>
</dbReference>
<dbReference type="InterPro" id="IPR013529">
    <property type="entry name" value="Glyco_hydro_42_N"/>
</dbReference>
<feature type="domain" description="Glycoside hydrolase family 42 N-terminal" evidence="9">
    <location>
        <begin position="14"/>
        <end position="378"/>
    </location>
</feature>
<dbReference type="Proteomes" id="UP000287394">
    <property type="component" value="Chromosome"/>
</dbReference>
<dbReference type="Gene3D" id="3.40.50.880">
    <property type="match status" value="1"/>
</dbReference>
<accession>A0A402D4K3</accession>
<keyword evidence="7 8" id="KW-0326">Glycosidase</keyword>
<dbReference type="EC" id="3.2.1.23" evidence="3 8"/>
<dbReference type="CDD" id="cd03143">
    <property type="entry name" value="A4_beta-galactosidase_middle_domain"/>
    <property type="match status" value="1"/>
</dbReference>
<dbReference type="PANTHER" id="PTHR36447">
    <property type="entry name" value="BETA-GALACTOSIDASE GANA"/>
    <property type="match status" value="1"/>
</dbReference>
<evidence type="ECO:0000259" key="10">
    <source>
        <dbReference type="Pfam" id="PF08532"/>
    </source>
</evidence>
<comment type="catalytic activity">
    <reaction evidence="1 8">
        <text>Hydrolysis of terminal non-reducing beta-D-galactose residues in beta-D-galactosides.</text>
        <dbReference type="EC" id="3.2.1.23"/>
    </reaction>
</comment>
<keyword evidence="13" id="KW-1185">Reference proteome</keyword>
<evidence type="ECO:0000256" key="1">
    <source>
        <dbReference type="ARBA" id="ARBA00001412"/>
    </source>
</evidence>
<dbReference type="InterPro" id="IPR013739">
    <property type="entry name" value="Beta_galactosidase_C"/>
</dbReference>
<dbReference type="Pfam" id="PF08532">
    <property type="entry name" value="Glyco_hydro_42M"/>
    <property type="match status" value="1"/>
</dbReference>
<evidence type="ECO:0000259" key="11">
    <source>
        <dbReference type="Pfam" id="PF08533"/>
    </source>
</evidence>
<evidence type="ECO:0000256" key="3">
    <source>
        <dbReference type="ARBA" id="ARBA00012756"/>
    </source>
</evidence>
<proteinExistence type="inferred from homology"/>
<dbReference type="SUPFAM" id="SSF52317">
    <property type="entry name" value="Class I glutamine amidotransferase-like"/>
    <property type="match status" value="1"/>
</dbReference>
<dbReference type="PANTHER" id="PTHR36447:SF2">
    <property type="entry name" value="BETA-GALACTOSIDASE YESZ"/>
    <property type="match status" value="1"/>
</dbReference>
<organism evidence="12 13">
    <name type="scientific">Capsulimonas corticalis</name>
    <dbReference type="NCBI Taxonomy" id="2219043"/>
    <lineage>
        <taxon>Bacteria</taxon>
        <taxon>Bacillati</taxon>
        <taxon>Armatimonadota</taxon>
        <taxon>Armatimonadia</taxon>
        <taxon>Capsulimonadales</taxon>
        <taxon>Capsulimonadaceae</taxon>
        <taxon>Capsulimonas</taxon>
    </lineage>
</organism>
<keyword evidence="6" id="KW-0862">Zinc</keyword>
<dbReference type="Gene3D" id="2.60.40.1180">
    <property type="entry name" value="Golgi alpha-mannosidase II"/>
    <property type="match status" value="1"/>
</dbReference>
<dbReference type="InterPro" id="IPR029062">
    <property type="entry name" value="Class_I_gatase-like"/>
</dbReference>
<name>A0A402D4K3_9BACT</name>
<evidence type="ECO:0000256" key="8">
    <source>
        <dbReference type="PIRNR" id="PIRNR001084"/>
    </source>
</evidence>
<feature type="domain" description="Beta-galactosidase trimerisation" evidence="10">
    <location>
        <begin position="390"/>
        <end position="606"/>
    </location>
</feature>
<evidence type="ECO:0000313" key="13">
    <source>
        <dbReference type="Proteomes" id="UP000287394"/>
    </source>
</evidence>
<dbReference type="InterPro" id="IPR017853">
    <property type="entry name" value="GH"/>
</dbReference>
<keyword evidence="5 8" id="KW-0378">Hydrolase</keyword>